<feature type="compositionally biased region" description="Polar residues" evidence="1">
    <location>
        <begin position="1"/>
        <end position="11"/>
    </location>
</feature>
<feature type="transmembrane region" description="Helical" evidence="2">
    <location>
        <begin position="263"/>
        <end position="283"/>
    </location>
</feature>
<evidence type="ECO:0000256" key="1">
    <source>
        <dbReference type="SAM" id="MobiDB-lite"/>
    </source>
</evidence>
<feature type="transmembrane region" description="Helical" evidence="2">
    <location>
        <begin position="344"/>
        <end position="366"/>
    </location>
</feature>
<name>A0A413RHH5_9CELL</name>
<proteinExistence type="predicted"/>
<keyword evidence="2" id="KW-1133">Transmembrane helix</keyword>
<feature type="transmembrane region" description="Helical" evidence="2">
    <location>
        <begin position="372"/>
        <end position="392"/>
    </location>
</feature>
<accession>A0A413RHH5</accession>
<dbReference type="AlphaFoldDB" id="A0A413RHH5"/>
<feature type="compositionally biased region" description="Low complexity" evidence="1">
    <location>
        <begin position="20"/>
        <end position="40"/>
    </location>
</feature>
<organism evidence="3 4">
    <name type="scientific">Cellulomonas rhizosphaerae</name>
    <dbReference type="NCBI Taxonomy" id="2293719"/>
    <lineage>
        <taxon>Bacteria</taxon>
        <taxon>Bacillati</taxon>
        <taxon>Actinomycetota</taxon>
        <taxon>Actinomycetes</taxon>
        <taxon>Micrococcales</taxon>
        <taxon>Cellulomonadaceae</taxon>
        <taxon>Cellulomonas</taxon>
    </lineage>
</organism>
<sequence length="429" mass="45333">MVAQTPPSIKKSTTEAKPPAGVASARSVASATGRPAAAATARKRRQPRTMSPRATRGATAAAILAEEPAIEPLVPEPAVDVQVTPDVTIEPPAVDEHEHEAEPARWWNHGEHVAPWQVEVRHRVEDISAQVSPLPAGPRAAVERHLGTARRASMAPFPRWQWWNGTSIETAWNATHLAQATLPLVVETPALPRQLVDARRRAIMRLTKGDPLRLAVEEPELGERVAAHQATAEDRQTIAAALQASLELADDEHRNLRDWRNRLLRVAMLAALALALTIVAAALRPEYLPLCGPSGGGGTLCPGGGATATSRDAGVVAFLGALGGALAAIIAMRRASPGSSPYRITPALSLVRVPLGGLTAVVGVMLVQSGEVPGVSLTSASQVAVFALLFGFSQELVTRLLETRARVVQDATKGRSSSADRQDVSPKVA</sequence>
<feature type="compositionally biased region" description="Low complexity" evidence="1">
    <location>
        <begin position="48"/>
        <end position="58"/>
    </location>
</feature>
<evidence type="ECO:0000313" key="3">
    <source>
        <dbReference type="EMBL" id="RHA37564.1"/>
    </source>
</evidence>
<keyword evidence="2" id="KW-0812">Transmembrane</keyword>
<gene>
    <name evidence="3" type="ORF">D1825_17020</name>
</gene>
<dbReference type="OrthoDB" id="3400507at2"/>
<dbReference type="RefSeq" id="WP_118768608.1">
    <property type="nucleotide sequence ID" value="NZ_QWKP01000222.1"/>
</dbReference>
<evidence type="ECO:0000256" key="2">
    <source>
        <dbReference type="SAM" id="Phobius"/>
    </source>
</evidence>
<feature type="region of interest" description="Disordered" evidence="1">
    <location>
        <begin position="1"/>
        <end position="58"/>
    </location>
</feature>
<protein>
    <submittedName>
        <fullName evidence="3">Uncharacterized protein</fullName>
    </submittedName>
</protein>
<keyword evidence="4" id="KW-1185">Reference proteome</keyword>
<dbReference type="EMBL" id="QWKP01000222">
    <property type="protein sequence ID" value="RHA37564.1"/>
    <property type="molecule type" value="Genomic_DNA"/>
</dbReference>
<reference evidence="3 4" key="1">
    <citation type="submission" date="2018-08" db="EMBL/GenBank/DDBJ databases">
        <title>Cellulomonas rhizosphaerae sp. nov., a novel actinomycete isolated from soil.</title>
        <authorList>
            <person name="Tian Y."/>
        </authorList>
    </citation>
    <scope>NUCLEOTIDE SEQUENCE [LARGE SCALE GENOMIC DNA]</scope>
    <source>
        <strain evidence="3 4">NEAU-TCZ24</strain>
    </source>
</reference>
<keyword evidence="2" id="KW-0472">Membrane</keyword>
<comment type="caution">
    <text evidence="3">The sequence shown here is derived from an EMBL/GenBank/DDBJ whole genome shotgun (WGS) entry which is preliminary data.</text>
</comment>
<evidence type="ECO:0000313" key="4">
    <source>
        <dbReference type="Proteomes" id="UP000283374"/>
    </source>
</evidence>
<dbReference type="Proteomes" id="UP000283374">
    <property type="component" value="Unassembled WGS sequence"/>
</dbReference>
<feature type="transmembrane region" description="Helical" evidence="2">
    <location>
        <begin position="313"/>
        <end position="332"/>
    </location>
</feature>